<dbReference type="EMBL" id="FOHU01000019">
    <property type="protein sequence ID" value="SET67301.1"/>
    <property type="molecule type" value="Genomic_DNA"/>
</dbReference>
<feature type="transmembrane region" description="Helical" evidence="6">
    <location>
        <begin position="400"/>
        <end position="417"/>
    </location>
</feature>
<evidence type="ECO:0000259" key="7">
    <source>
        <dbReference type="PROSITE" id="PS50850"/>
    </source>
</evidence>
<dbReference type="Pfam" id="PF07690">
    <property type="entry name" value="MFS_1"/>
    <property type="match status" value="1"/>
</dbReference>
<keyword evidence="4 6" id="KW-1133">Transmembrane helix</keyword>
<keyword evidence="5 6" id="KW-0472">Membrane</keyword>
<feature type="transmembrane region" description="Helical" evidence="6">
    <location>
        <begin position="279"/>
        <end position="302"/>
    </location>
</feature>
<organism evidence="8 9">
    <name type="scientific">Natronincola peptidivorans</name>
    <dbReference type="NCBI Taxonomy" id="426128"/>
    <lineage>
        <taxon>Bacteria</taxon>
        <taxon>Bacillati</taxon>
        <taxon>Bacillota</taxon>
        <taxon>Clostridia</taxon>
        <taxon>Peptostreptococcales</taxon>
        <taxon>Natronincolaceae</taxon>
        <taxon>Natronincola</taxon>
    </lineage>
</organism>
<dbReference type="SUPFAM" id="SSF103473">
    <property type="entry name" value="MFS general substrate transporter"/>
    <property type="match status" value="1"/>
</dbReference>
<dbReference type="AlphaFoldDB" id="A0A1I0GAZ2"/>
<protein>
    <submittedName>
        <fullName evidence="8">Sugar phosphate permease</fullName>
    </submittedName>
</protein>
<evidence type="ECO:0000256" key="2">
    <source>
        <dbReference type="ARBA" id="ARBA00022448"/>
    </source>
</evidence>
<feature type="transmembrane region" description="Helical" evidence="6">
    <location>
        <begin position="177"/>
        <end position="198"/>
    </location>
</feature>
<proteinExistence type="predicted"/>
<dbReference type="InterPro" id="IPR020846">
    <property type="entry name" value="MFS_dom"/>
</dbReference>
<feature type="transmembrane region" description="Helical" evidence="6">
    <location>
        <begin position="244"/>
        <end position="267"/>
    </location>
</feature>
<evidence type="ECO:0000256" key="1">
    <source>
        <dbReference type="ARBA" id="ARBA00004651"/>
    </source>
</evidence>
<feature type="transmembrane region" description="Helical" evidence="6">
    <location>
        <begin position="89"/>
        <end position="106"/>
    </location>
</feature>
<dbReference type="InterPro" id="IPR050327">
    <property type="entry name" value="Proton-linked_MCT"/>
</dbReference>
<dbReference type="OrthoDB" id="182417at2"/>
<name>A0A1I0GAZ2_9FIRM</name>
<feature type="transmembrane region" description="Helical" evidence="6">
    <location>
        <begin position="309"/>
        <end position="328"/>
    </location>
</feature>
<dbReference type="InterPro" id="IPR011701">
    <property type="entry name" value="MFS"/>
</dbReference>
<dbReference type="Proteomes" id="UP000199568">
    <property type="component" value="Unassembled WGS sequence"/>
</dbReference>
<feature type="transmembrane region" description="Helical" evidence="6">
    <location>
        <begin position="371"/>
        <end position="394"/>
    </location>
</feature>
<feature type="transmembrane region" description="Helical" evidence="6">
    <location>
        <begin position="145"/>
        <end position="165"/>
    </location>
</feature>
<keyword evidence="2" id="KW-0813">Transport</keyword>
<dbReference type="GO" id="GO:0022857">
    <property type="term" value="F:transmembrane transporter activity"/>
    <property type="evidence" value="ECO:0007669"/>
    <property type="project" value="InterPro"/>
</dbReference>
<reference evidence="8 9" key="1">
    <citation type="submission" date="2016-10" db="EMBL/GenBank/DDBJ databases">
        <authorList>
            <person name="de Groot N.N."/>
        </authorList>
    </citation>
    <scope>NUCLEOTIDE SEQUENCE [LARGE SCALE GENOMIC DNA]</scope>
    <source>
        <strain evidence="8 9">DSM 18979</strain>
    </source>
</reference>
<evidence type="ECO:0000256" key="6">
    <source>
        <dbReference type="SAM" id="Phobius"/>
    </source>
</evidence>
<accession>A0A1I0GAZ2</accession>
<evidence type="ECO:0000256" key="5">
    <source>
        <dbReference type="ARBA" id="ARBA00023136"/>
    </source>
</evidence>
<evidence type="ECO:0000313" key="8">
    <source>
        <dbReference type="EMBL" id="SET67301.1"/>
    </source>
</evidence>
<comment type="subcellular location">
    <subcellularLocation>
        <location evidence="1">Cell membrane</location>
        <topology evidence="1">Multi-pass membrane protein</topology>
    </subcellularLocation>
</comment>
<feature type="transmembrane region" description="Helical" evidence="6">
    <location>
        <begin position="334"/>
        <end position="359"/>
    </location>
</feature>
<feature type="transmembrane region" description="Helical" evidence="6">
    <location>
        <begin position="56"/>
        <end position="77"/>
    </location>
</feature>
<evidence type="ECO:0000256" key="3">
    <source>
        <dbReference type="ARBA" id="ARBA00022692"/>
    </source>
</evidence>
<evidence type="ECO:0000313" key="9">
    <source>
        <dbReference type="Proteomes" id="UP000199568"/>
    </source>
</evidence>
<keyword evidence="3 6" id="KW-0812">Transmembrane</keyword>
<dbReference type="RefSeq" id="WP_090446135.1">
    <property type="nucleotide sequence ID" value="NZ_FOHU01000019.1"/>
</dbReference>
<evidence type="ECO:0000256" key="4">
    <source>
        <dbReference type="ARBA" id="ARBA00022989"/>
    </source>
</evidence>
<dbReference type="Gene3D" id="1.20.1250.20">
    <property type="entry name" value="MFS general substrate transporter like domains"/>
    <property type="match status" value="2"/>
</dbReference>
<gene>
    <name evidence="8" type="ORF">SAMN05660297_03100</name>
</gene>
<dbReference type="InterPro" id="IPR036259">
    <property type="entry name" value="MFS_trans_sf"/>
</dbReference>
<dbReference type="GO" id="GO:0005886">
    <property type="term" value="C:plasma membrane"/>
    <property type="evidence" value="ECO:0007669"/>
    <property type="project" value="UniProtKB-SubCell"/>
</dbReference>
<dbReference type="STRING" id="426128.SAMN05660297_03100"/>
<dbReference type="PANTHER" id="PTHR11360:SF308">
    <property type="entry name" value="BLL3089 PROTEIN"/>
    <property type="match status" value="1"/>
</dbReference>
<dbReference type="PANTHER" id="PTHR11360">
    <property type="entry name" value="MONOCARBOXYLATE TRANSPORTER"/>
    <property type="match status" value="1"/>
</dbReference>
<sequence length="425" mass="46878">MQVKTLNKPSYRKTSLDYGWLIVALAALGLFFSGPGQTYSVSIFINSYIETFGWSRSLVSSFYSAGTLIAGFLLPLIGKVIDKKGHRKMFICIATLLGIACLWMSFVRHPLMLLVGFLFLRLFGQGSMSLLPATLVPQWFIRKRGVALSLMALGGVLGSAAIPPLNNWLILQFGTAIAWRVWTFLLIGFMAPISWVFIRNKPEDIGLLPDGEVIGTKEALTDAEREKQPLDFSWSTQEAMKTRAFWLMLFCMVVPSMVNTGITFHMVSIMEGKGFNSTFAASLLGLTAIIQFPFTFLAGYLADRIKVHYIKAINFIVFLIAIGVILYGSSKELLMAYAVFNGVFVAFDSVTTGVLWPNYFGRKHLGSIRGIAMTAMVVGSALGPLPFGFAYDILGGYKEILLLMMIFPILAAIASIVSPPPKYQD</sequence>
<feature type="domain" description="Major facilitator superfamily (MFS) profile" evidence="7">
    <location>
        <begin position="22"/>
        <end position="423"/>
    </location>
</feature>
<dbReference type="PROSITE" id="PS50850">
    <property type="entry name" value="MFS"/>
    <property type="match status" value="1"/>
</dbReference>
<keyword evidence="9" id="KW-1185">Reference proteome</keyword>
<feature type="transmembrane region" description="Helical" evidence="6">
    <location>
        <begin position="112"/>
        <end position="133"/>
    </location>
</feature>